<protein>
    <submittedName>
        <fullName evidence="1">Uncharacterized protein</fullName>
    </submittedName>
</protein>
<dbReference type="EMBL" id="PYWC01001063">
    <property type="protein sequence ID" value="PWW68190.1"/>
    <property type="molecule type" value="Genomic_DNA"/>
</dbReference>
<keyword evidence="2" id="KW-1185">Reference proteome</keyword>
<accession>A0A317SD75</accession>
<comment type="caution">
    <text evidence="1">The sequence shown here is derived from an EMBL/GenBank/DDBJ whole genome shotgun (WGS) entry which is preliminary data.</text>
</comment>
<organism evidence="1 2">
    <name type="scientific">Tuber magnatum</name>
    <name type="common">white Piedmont truffle</name>
    <dbReference type="NCBI Taxonomy" id="42249"/>
    <lineage>
        <taxon>Eukaryota</taxon>
        <taxon>Fungi</taxon>
        <taxon>Dikarya</taxon>
        <taxon>Ascomycota</taxon>
        <taxon>Pezizomycotina</taxon>
        <taxon>Pezizomycetes</taxon>
        <taxon>Pezizales</taxon>
        <taxon>Tuberaceae</taxon>
        <taxon>Tuber</taxon>
    </lineage>
</organism>
<dbReference type="AlphaFoldDB" id="A0A317SD75"/>
<name>A0A317SD75_9PEZI</name>
<evidence type="ECO:0000313" key="1">
    <source>
        <dbReference type="EMBL" id="PWW68190.1"/>
    </source>
</evidence>
<dbReference type="Proteomes" id="UP000246991">
    <property type="component" value="Unassembled WGS sequence"/>
</dbReference>
<evidence type="ECO:0000313" key="2">
    <source>
        <dbReference type="Proteomes" id="UP000246991"/>
    </source>
</evidence>
<feature type="non-terminal residue" evidence="1">
    <location>
        <position position="1"/>
    </location>
</feature>
<proteinExistence type="predicted"/>
<sequence length="65" mass="7074">FIQSHSSQSVEARHGVLGGWPFRVRVLGAAVSFLSSISTFPPRQRMCIQPPPPSVSKTQLANDVL</sequence>
<gene>
    <name evidence="1" type="ORF">C7212DRAFT_339795</name>
</gene>
<reference evidence="1 2" key="1">
    <citation type="submission" date="2018-03" db="EMBL/GenBank/DDBJ databases">
        <title>Genomes of Pezizomycetes fungi and the evolution of truffles.</title>
        <authorList>
            <person name="Murat C."/>
            <person name="Payen T."/>
            <person name="Noel B."/>
            <person name="Kuo A."/>
            <person name="Martin F.M."/>
        </authorList>
    </citation>
    <scope>NUCLEOTIDE SEQUENCE [LARGE SCALE GENOMIC DNA]</scope>
    <source>
        <strain evidence="1">091103-1</strain>
    </source>
</reference>